<comment type="caution">
    <text evidence="1">The sequence shown here is derived from an EMBL/GenBank/DDBJ whole genome shotgun (WGS) entry which is preliminary data.</text>
</comment>
<organism evidence="1 3">
    <name type="scientific">Rotaria sordida</name>
    <dbReference type="NCBI Taxonomy" id="392033"/>
    <lineage>
        <taxon>Eukaryota</taxon>
        <taxon>Metazoa</taxon>
        <taxon>Spiralia</taxon>
        <taxon>Gnathifera</taxon>
        <taxon>Rotifera</taxon>
        <taxon>Eurotatoria</taxon>
        <taxon>Bdelloidea</taxon>
        <taxon>Philodinida</taxon>
        <taxon>Philodinidae</taxon>
        <taxon>Rotaria</taxon>
    </lineage>
</organism>
<keyword evidence="4" id="KW-1185">Reference proteome</keyword>
<protein>
    <submittedName>
        <fullName evidence="1">Uncharacterized protein</fullName>
    </submittedName>
</protein>
<accession>A0A814PJA3</accession>
<evidence type="ECO:0000313" key="1">
    <source>
        <dbReference type="EMBL" id="CAF1106804.1"/>
    </source>
</evidence>
<proteinExistence type="predicted"/>
<evidence type="ECO:0000313" key="4">
    <source>
        <dbReference type="Proteomes" id="UP000663870"/>
    </source>
</evidence>
<reference evidence="1" key="1">
    <citation type="submission" date="2021-02" db="EMBL/GenBank/DDBJ databases">
        <authorList>
            <person name="Nowell W R."/>
        </authorList>
    </citation>
    <scope>NUCLEOTIDE SEQUENCE</scope>
</reference>
<dbReference type="EMBL" id="CAJNOL010001486">
    <property type="protein sequence ID" value="CAF1368929.1"/>
    <property type="molecule type" value="Genomic_DNA"/>
</dbReference>
<evidence type="ECO:0000313" key="2">
    <source>
        <dbReference type="EMBL" id="CAF1368929.1"/>
    </source>
</evidence>
<dbReference type="Proteomes" id="UP000663870">
    <property type="component" value="Unassembled WGS sequence"/>
</dbReference>
<name>A0A814PJA3_9BILA</name>
<evidence type="ECO:0000313" key="3">
    <source>
        <dbReference type="Proteomes" id="UP000663854"/>
    </source>
</evidence>
<dbReference type="EMBL" id="CAJNOH010000700">
    <property type="protein sequence ID" value="CAF1106804.1"/>
    <property type="molecule type" value="Genomic_DNA"/>
</dbReference>
<sequence>MIDVEYESQRSDYNTKILKESHIFIPEQYYRLMVQTGSIHQFVQLIDEVNKEEAEEQKKKETIIRKHQKTLKSKHVSTQTTSTNSEPIMISDDYFDYTEELQSGFSYSIQSFYDFKG</sequence>
<gene>
    <name evidence="2" type="ORF">JXQ802_LOCUS33039</name>
    <name evidence="1" type="ORF">PYM288_LOCUS19970</name>
</gene>
<dbReference type="Proteomes" id="UP000663854">
    <property type="component" value="Unassembled WGS sequence"/>
</dbReference>
<dbReference type="AlphaFoldDB" id="A0A814PJA3"/>